<dbReference type="Proteomes" id="UP000184342">
    <property type="component" value="Unassembled WGS sequence"/>
</dbReference>
<dbReference type="SUPFAM" id="SSF53756">
    <property type="entry name" value="UDP-Glycosyltransferase/glycogen phosphorylase"/>
    <property type="match status" value="1"/>
</dbReference>
<keyword evidence="1" id="KW-0472">Membrane</keyword>
<gene>
    <name evidence="4" type="ORF">SAMN02745691_00655</name>
</gene>
<dbReference type="Gene3D" id="3.60.21.10">
    <property type="match status" value="1"/>
</dbReference>
<feature type="transmembrane region" description="Helical" evidence="1">
    <location>
        <begin position="282"/>
        <end position="312"/>
    </location>
</feature>
<dbReference type="PANTHER" id="PTHR45947">
    <property type="entry name" value="SULFOQUINOVOSYL TRANSFERASE SQD2"/>
    <property type="match status" value="1"/>
</dbReference>
<evidence type="ECO:0000259" key="2">
    <source>
        <dbReference type="Pfam" id="PF00534"/>
    </source>
</evidence>
<reference evidence="4 5" key="1">
    <citation type="submission" date="2016-11" db="EMBL/GenBank/DDBJ databases">
        <authorList>
            <person name="Jaros S."/>
            <person name="Januszkiewicz K."/>
            <person name="Wedrychowicz H."/>
        </authorList>
    </citation>
    <scope>NUCLEOTIDE SEQUENCE [LARGE SCALE GENOMIC DNA]</scope>
    <source>
        <strain evidence="4 5">DSM 15970</strain>
    </source>
</reference>
<evidence type="ECO:0000256" key="1">
    <source>
        <dbReference type="SAM" id="Phobius"/>
    </source>
</evidence>
<dbReference type="InterPro" id="IPR028098">
    <property type="entry name" value="Glyco_trans_4-like_N"/>
</dbReference>
<evidence type="ECO:0000313" key="5">
    <source>
        <dbReference type="Proteomes" id="UP000184342"/>
    </source>
</evidence>
<dbReference type="SUPFAM" id="SSF56300">
    <property type="entry name" value="Metallo-dependent phosphatases"/>
    <property type="match status" value="1"/>
</dbReference>
<dbReference type="Gene3D" id="3.40.50.2000">
    <property type="entry name" value="Glycogen Phosphorylase B"/>
    <property type="match status" value="2"/>
</dbReference>
<dbReference type="AlphaFoldDB" id="A0A1M6D2Y4"/>
<accession>A0A1M6D2Y4</accession>
<name>A0A1M6D2Y4_9FIRM</name>
<keyword evidence="1" id="KW-0812">Transmembrane</keyword>
<dbReference type="EMBL" id="FQYT01000005">
    <property type="protein sequence ID" value="SHI67600.1"/>
    <property type="molecule type" value="Genomic_DNA"/>
</dbReference>
<evidence type="ECO:0000259" key="3">
    <source>
        <dbReference type="Pfam" id="PF13439"/>
    </source>
</evidence>
<dbReference type="PANTHER" id="PTHR45947:SF3">
    <property type="entry name" value="SULFOQUINOVOSYL TRANSFERASE SQD2"/>
    <property type="match status" value="1"/>
</dbReference>
<evidence type="ECO:0000313" key="4">
    <source>
        <dbReference type="EMBL" id="SHI67600.1"/>
    </source>
</evidence>
<dbReference type="GO" id="GO:0016757">
    <property type="term" value="F:glycosyltransferase activity"/>
    <property type="evidence" value="ECO:0007669"/>
    <property type="project" value="InterPro"/>
</dbReference>
<keyword evidence="1" id="KW-1133">Transmembrane helix</keyword>
<organism evidence="4 5">
    <name type="scientific">Parasporobacterium paucivorans DSM 15970</name>
    <dbReference type="NCBI Taxonomy" id="1122934"/>
    <lineage>
        <taxon>Bacteria</taxon>
        <taxon>Bacillati</taxon>
        <taxon>Bacillota</taxon>
        <taxon>Clostridia</taxon>
        <taxon>Lachnospirales</taxon>
        <taxon>Lachnospiraceae</taxon>
        <taxon>Parasporobacterium</taxon>
    </lineage>
</organism>
<dbReference type="Pfam" id="PF00534">
    <property type="entry name" value="Glycos_transf_1"/>
    <property type="match status" value="1"/>
</dbReference>
<keyword evidence="4" id="KW-0808">Transferase</keyword>
<dbReference type="InterPro" id="IPR050194">
    <property type="entry name" value="Glycosyltransferase_grp1"/>
</dbReference>
<proteinExistence type="predicted"/>
<sequence>MLKNLIYSASVILIIIISYKVYLSFHESDFKNRNYENIKMINSGEEAGVFSFAVEGSIENSIDVFQNEIIQNINSHKDIAFNISTGDAVLDGSEDKYRILNTALKGLNVPSVIGIGNSEISDGGARLFYKHFGPYYFSFVYGGSYFIFIDTTGTTAFDLQESWLSDELIKADDYSHIFVIMDKSPLKQDAIKNKDFRTFLVDKFSEHKVTGVFTNGNAFEENIEKGVTYYSSGGAGGLMLNASATGDYHYLKVDVTPGGAVVKPVDILTVSKNPFIKMIEGIWIYIHSVFYAQFVNLSLGIFAVWLIFLIMYRKVSKDVNYYRDFNRTHKSIDLNRKLNIAMFTNNYLPFVGGVPVSVNRLATALRKKGNRVVIFAPYYPGADDSNDDVVRCKLLRYKKTDKFSFAIANIYSKQISKEFDKYDFDVIHVHHPFWMGKKGLKLGIKKNIPVILTYHTRLEMYAQNMPIFKLTFKNILSHGMIKKFAQKCDGIIAPTESAKEYLENIGVSREKLVMPTGVDSEYYENIDECTIKSIKKTYAPNGEMLLCSVSRLSSEKNIRFLINGLKYIKENTPLKFKCIIIGDGPDRGDLQSLIDEYSLKDYVLLIGTVNQNEIPRYYLASDLFVFSSQSETQGMVLLEAMSGKCPVVCVRSSGTDDMVRNGFNGYKTSPDITEWAEKVMYLIENREILEKMSMNAFKYSKEFTLDKMAENVSMFYKKLISVHENETRENENV</sequence>
<protein>
    <submittedName>
        <fullName evidence="4">Glycosyltransferase involved in cell wall bisynthesis</fullName>
    </submittedName>
</protein>
<dbReference type="STRING" id="1122934.SAMN02745691_00655"/>
<dbReference type="Pfam" id="PF13439">
    <property type="entry name" value="Glyco_transf_4"/>
    <property type="match status" value="1"/>
</dbReference>
<keyword evidence="5" id="KW-1185">Reference proteome</keyword>
<dbReference type="InterPro" id="IPR029052">
    <property type="entry name" value="Metallo-depent_PP-like"/>
</dbReference>
<feature type="domain" description="Glycosyl transferase family 1" evidence="2">
    <location>
        <begin position="534"/>
        <end position="698"/>
    </location>
</feature>
<feature type="domain" description="Glycosyltransferase subfamily 4-like N-terminal" evidence="3">
    <location>
        <begin position="351"/>
        <end position="521"/>
    </location>
</feature>
<feature type="transmembrane region" description="Helical" evidence="1">
    <location>
        <begin position="6"/>
        <end position="25"/>
    </location>
</feature>
<dbReference type="InterPro" id="IPR001296">
    <property type="entry name" value="Glyco_trans_1"/>
</dbReference>